<sequence>MTKIPLGKVAFTDAGSYNAGKTYKRFDFVDTEDSSYLSLQDNNKGHAVTETAWWKCLARGTKATEAAKKANDAAALANEKAVAADTAAGRVNAAITQANTAATNAQQQASAAGEAAAEATESVAEMNAALARLEELEQTITAKDRKQPTGMELEFPKKITKGNKDILRVIATLSPAGTGNNVLFLGDDKAVSVAPDGFLTVNSVGISKIHVIPTENTSIYRTIDIEVVPQSVRLCTKSTLRLTANGKFRFN</sequence>
<dbReference type="Proteomes" id="UP000186631">
    <property type="component" value="Unassembled WGS sequence"/>
</dbReference>
<dbReference type="RefSeq" id="WP_027200020.1">
    <property type="nucleotide sequence ID" value="NZ_CAXSSN010000033.1"/>
</dbReference>
<dbReference type="EMBL" id="MNQV01000077">
    <property type="protein sequence ID" value="OKZ53866.1"/>
    <property type="molecule type" value="Genomic_DNA"/>
</dbReference>
<feature type="coiled-coil region" evidence="1">
    <location>
        <begin position="116"/>
        <end position="146"/>
    </location>
</feature>
<evidence type="ECO:0000313" key="2">
    <source>
        <dbReference type="EMBL" id="OKZ53866.1"/>
    </source>
</evidence>
<dbReference type="GeneID" id="93097886"/>
<evidence type="ECO:0000313" key="3">
    <source>
        <dbReference type="Proteomes" id="UP000186631"/>
    </source>
</evidence>
<gene>
    <name evidence="2" type="ORF">BHV80_03400</name>
</gene>
<reference evidence="2 3" key="1">
    <citation type="journal article" date="2016" name="Nat. Biotechnol.">
        <title>Measurement of bacterial replication rates in microbial communities.</title>
        <authorList>
            <person name="Brown C.T."/>
            <person name="Olm M.R."/>
            <person name="Thomas B.C."/>
            <person name="Banfield J.F."/>
        </authorList>
    </citation>
    <scope>NUCLEOTIDE SEQUENCE [LARGE SCALE GENOMIC DNA]</scope>
    <source>
        <strain evidence="2">42_262</strain>
    </source>
</reference>
<proteinExistence type="predicted"/>
<comment type="caution">
    <text evidence="2">The sequence shown here is derived from an EMBL/GenBank/DDBJ whole genome shotgun (WGS) entry which is preliminary data.</text>
</comment>
<protein>
    <submittedName>
        <fullName evidence="2">Uncharacterized protein</fullName>
    </submittedName>
</protein>
<evidence type="ECO:0000256" key="1">
    <source>
        <dbReference type="SAM" id="Coils"/>
    </source>
</evidence>
<accession>A0A1Q6JLP7</accession>
<dbReference type="AlphaFoldDB" id="A0A1Q6JLP7"/>
<organism evidence="2 3">
    <name type="scientific">Phocaeicola vulgatus</name>
    <name type="common">Bacteroides vulgatus</name>
    <dbReference type="NCBI Taxonomy" id="821"/>
    <lineage>
        <taxon>Bacteria</taxon>
        <taxon>Pseudomonadati</taxon>
        <taxon>Bacteroidota</taxon>
        <taxon>Bacteroidia</taxon>
        <taxon>Bacteroidales</taxon>
        <taxon>Bacteroidaceae</taxon>
        <taxon>Phocaeicola</taxon>
    </lineage>
</organism>
<keyword evidence="1" id="KW-0175">Coiled coil</keyword>
<name>A0A1Q6JLP7_PHOVU</name>